<dbReference type="AlphaFoldDB" id="A0A2S8SAS7"/>
<proteinExistence type="predicted"/>
<evidence type="ECO:0000256" key="1">
    <source>
        <dbReference type="SAM" id="MobiDB-lite"/>
    </source>
</evidence>
<evidence type="ECO:0000313" key="3">
    <source>
        <dbReference type="Proteomes" id="UP000238338"/>
    </source>
</evidence>
<reference evidence="2 3" key="1">
    <citation type="submission" date="2018-02" db="EMBL/GenBank/DDBJ databases">
        <title>Genomic Encyclopedia of Archaeal and Bacterial Type Strains, Phase II (KMG-II): from individual species to whole genera.</title>
        <authorList>
            <person name="Goeker M."/>
        </authorList>
    </citation>
    <scope>NUCLEOTIDE SEQUENCE [LARGE SCALE GENOMIC DNA]</scope>
    <source>
        <strain evidence="2 3">DSM 18921</strain>
    </source>
</reference>
<gene>
    <name evidence="2" type="ORF">LX70_01668</name>
</gene>
<keyword evidence="3" id="KW-1185">Reference proteome</keyword>
<sequence>MEIDELFRQDAMTRNVVAEERAQRQGPMGRRLLLDRNADPERRTTVLDEGSEPLAKSARAGKQIDNAESGRQIRLLTNFIQPVYTRFKDENQGGCDRYRGPTDPFPDDVGNKGKEHQARAGSQAGIARARFPLPASFQQGSRSTGPCSSEALRCCLRTWLLLASTRRVPLHDRPGNPAGVLAGEVRCERRSRQRRSQKTPRRRVARGDGMGVRPAENGSG</sequence>
<accession>A0A2S8SAS7</accession>
<feature type="region of interest" description="Disordered" evidence="1">
    <location>
        <begin position="169"/>
        <end position="220"/>
    </location>
</feature>
<comment type="caution">
    <text evidence="2">The sequence shown here is derived from an EMBL/GenBank/DDBJ whole genome shotgun (WGS) entry which is preliminary data.</text>
</comment>
<organism evidence="2 3">
    <name type="scientific">Albidovulum denitrificans</name>
    <dbReference type="NCBI Taxonomy" id="404881"/>
    <lineage>
        <taxon>Bacteria</taxon>
        <taxon>Pseudomonadati</taxon>
        <taxon>Pseudomonadota</taxon>
        <taxon>Alphaproteobacteria</taxon>
        <taxon>Rhodobacterales</taxon>
        <taxon>Paracoccaceae</taxon>
        <taxon>Albidovulum</taxon>
    </lineage>
</organism>
<dbReference type="EMBL" id="PVEP01000002">
    <property type="protein sequence ID" value="PQV57859.1"/>
    <property type="molecule type" value="Genomic_DNA"/>
</dbReference>
<name>A0A2S8SAS7_9RHOB</name>
<dbReference type="Proteomes" id="UP000238338">
    <property type="component" value="Unassembled WGS sequence"/>
</dbReference>
<feature type="region of interest" description="Disordered" evidence="1">
    <location>
        <begin position="19"/>
        <end position="66"/>
    </location>
</feature>
<feature type="compositionally biased region" description="Basic and acidic residues" evidence="1">
    <location>
        <begin position="32"/>
        <end position="46"/>
    </location>
</feature>
<protein>
    <submittedName>
        <fullName evidence="2">Uncharacterized protein</fullName>
    </submittedName>
</protein>
<evidence type="ECO:0000313" key="2">
    <source>
        <dbReference type="EMBL" id="PQV57859.1"/>
    </source>
</evidence>
<feature type="compositionally biased region" description="Basic residues" evidence="1">
    <location>
        <begin position="191"/>
        <end position="204"/>
    </location>
</feature>